<evidence type="ECO:0000313" key="2">
    <source>
        <dbReference type="EMBL" id="SHE27058.1"/>
    </source>
</evidence>
<proteinExistence type="predicted"/>
<evidence type="ECO:0000256" key="1">
    <source>
        <dbReference type="SAM" id="MobiDB-lite"/>
    </source>
</evidence>
<sequence>MRDYVRKIHPPISPRVHAVRRYRSEPGKQLRFDWGIFPYIDPKGYERHIPGLAASLGYSRRSYLEFAHSADVYGLITALINTFYHFGGTVDAVLTDHMKTVVIGADGEGGWEYNSQIEDLFCFLGVSIKLCRVKRPEIKGRSSARSAMSRRTSGPDGALSILST</sequence>
<organism evidence="2 3">
    <name type="scientific">Ferrithrix thermotolerans DSM 19514</name>
    <dbReference type="NCBI Taxonomy" id="1121881"/>
    <lineage>
        <taxon>Bacteria</taxon>
        <taxon>Bacillati</taxon>
        <taxon>Actinomycetota</taxon>
        <taxon>Acidimicrobiia</taxon>
        <taxon>Acidimicrobiales</taxon>
        <taxon>Acidimicrobiaceae</taxon>
        <taxon>Ferrithrix</taxon>
    </lineage>
</organism>
<evidence type="ECO:0000313" key="3">
    <source>
        <dbReference type="Proteomes" id="UP000184295"/>
    </source>
</evidence>
<keyword evidence="3" id="KW-1185">Reference proteome</keyword>
<reference evidence="3" key="1">
    <citation type="submission" date="2016-11" db="EMBL/GenBank/DDBJ databases">
        <authorList>
            <person name="Varghese N."/>
            <person name="Submissions S."/>
        </authorList>
    </citation>
    <scope>NUCLEOTIDE SEQUENCE [LARGE SCALE GENOMIC DNA]</scope>
    <source>
        <strain evidence="3">DSM 19514</strain>
    </source>
</reference>
<feature type="region of interest" description="Disordered" evidence="1">
    <location>
        <begin position="142"/>
        <end position="164"/>
    </location>
</feature>
<name>A0A1M4S4D4_9ACTN</name>
<dbReference type="Proteomes" id="UP000184295">
    <property type="component" value="Unassembled WGS sequence"/>
</dbReference>
<evidence type="ECO:0008006" key="4">
    <source>
        <dbReference type="Google" id="ProtNLM"/>
    </source>
</evidence>
<dbReference type="OrthoDB" id="3204032at2"/>
<dbReference type="AlphaFoldDB" id="A0A1M4S4D4"/>
<dbReference type="RefSeq" id="WP_084660007.1">
    <property type="nucleotide sequence ID" value="NZ_FQUL01000001.1"/>
</dbReference>
<feature type="compositionally biased region" description="Low complexity" evidence="1">
    <location>
        <begin position="142"/>
        <end position="151"/>
    </location>
</feature>
<dbReference type="STRING" id="1121881.SAMN02745225_00008"/>
<dbReference type="PANTHER" id="PTHR35004">
    <property type="entry name" value="TRANSPOSASE RV3428C-RELATED"/>
    <property type="match status" value="1"/>
</dbReference>
<dbReference type="PANTHER" id="PTHR35004:SF6">
    <property type="entry name" value="TRANSPOSASE"/>
    <property type="match status" value="1"/>
</dbReference>
<protein>
    <recommendedName>
        <fullName evidence="4">Integrase core domain-containing protein</fullName>
    </recommendedName>
</protein>
<accession>A0A1M4S4D4</accession>
<dbReference type="EMBL" id="FQUL01000001">
    <property type="protein sequence ID" value="SHE27058.1"/>
    <property type="molecule type" value="Genomic_DNA"/>
</dbReference>
<gene>
    <name evidence="2" type="ORF">SAMN02745225_00008</name>
</gene>